<proteinExistence type="predicted"/>
<keyword evidence="7" id="KW-1185">Reference proteome</keyword>
<feature type="compositionally biased region" description="Low complexity" evidence="2">
    <location>
        <begin position="1119"/>
        <end position="1132"/>
    </location>
</feature>
<comment type="caution">
    <text evidence="6">The sequence shown here is derived from an EMBL/GenBank/DDBJ whole genome shotgun (WGS) entry which is preliminary data.</text>
</comment>
<dbReference type="InterPro" id="IPR045055">
    <property type="entry name" value="DNA2/NAM7-like"/>
</dbReference>
<feature type="region of interest" description="Disordered" evidence="2">
    <location>
        <begin position="1112"/>
        <end position="1145"/>
    </location>
</feature>
<feature type="compositionally biased region" description="Acidic residues" evidence="2">
    <location>
        <begin position="1205"/>
        <end position="1214"/>
    </location>
</feature>
<keyword evidence="1" id="KW-0547">Nucleotide-binding</keyword>
<dbReference type="SUPFAM" id="SSF52540">
    <property type="entry name" value="P-loop containing nucleoside triphosphate hydrolases"/>
    <property type="match status" value="1"/>
</dbReference>
<dbReference type="PANTHER" id="PTHR10887:SF341">
    <property type="entry name" value="NFX1-TYPE ZINC FINGER-CONTAINING PROTEIN 1"/>
    <property type="match status" value="1"/>
</dbReference>
<dbReference type="GO" id="GO:0031380">
    <property type="term" value="C:nuclear RNA-directed RNA polymerase complex"/>
    <property type="evidence" value="ECO:0007669"/>
    <property type="project" value="TreeGrafter"/>
</dbReference>
<dbReference type="Proteomes" id="UP001303760">
    <property type="component" value="Unassembled WGS sequence"/>
</dbReference>
<evidence type="ECO:0000256" key="2">
    <source>
        <dbReference type="SAM" id="MobiDB-lite"/>
    </source>
</evidence>
<feature type="non-terminal residue" evidence="6">
    <location>
        <position position="1"/>
    </location>
</feature>
<dbReference type="InterPro" id="IPR047187">
    <property type="entry name" value="SF1_C_Upf1"/>
</dbReference>
<sequence>QSAIDIIEKHVFFRPEKGLSWQSKPELPVAKEILARQSDIEELPENPVDAAWASKGEYLAAQYGILRCEAVEGLRYSVRSFADHRGREPMMDDDFTNIYTKVRVNKYVMSTIGPLVTVSFSTERSNFRIQWKQSKRLQPGKIVALSPKRDGFKSVCKIATVAQRPYRDGLDQDPPEVDLLWANPEDAVLDPTLEMVMIESLHGYFESARHALVGLQHAAQTDSPLDKYLIGACTKDNCPAFLMEDPVMDLSSLANRATDEKDSEAVKQRLKTHNIVSSEVPALQGLTYLDESQLLGLHRIISKELAIVQGPPGTGKTYTSVEALKVMVNNRRRHRGPPILVAAQTNHALDQILVHCVKSGANVLRIGGRTQNDLIKPYTLFEWRQRPTVQLPADHQCHSVDHQRRENTRKIQGLIDAIFSDRLLDPDALLKFGIITEAQHRSLTDDSMETHVAMQVHGPFALWLGDSLIPARIREDRHLTQLEVSEAEVRKNLPEFDCDDDEEIENIADDEEDLYRFRGSSIRLKHVWSGKDPANLTSWDRAVRRALQTDDLFTIDRDLRGAVYQHFQAKLLEAMTPEFTALLAENVRLCQKRKAFKFLGNVQLVEKQKIDIVGCTTTGLTKYRGCLAAMQPRSLLIEEAAETREANIVSALYPSVQQLILVGDHKQLAPKCDIQRLGDPPYNLNVSLFQRMVNLDMSFVMLKQQRRMKPELRRLLNPFYPELVDHPSVESINHRPDVLGMGGRNSWFFHHTWPEDVNSHSSKLNEQEAEMIIGFFAYLVSNGTAPENITVLTFYKGQRMVLLRKLKRHPSLMGSVFNVCTIDSYQGEENDVILLSLVRSPQLDRSYAVGFLEDERRAVVAISRARRGLYVFGNVDNILRAHQASYDLWHKICDGFAAQRRADWDRGLPLVCQPHRREIWIKEVEDWGGNTGGCDLACKQTRNCGHPCTLKCHVFQEIARQTQAAAQPHMCLEQRMLQMGAEPTQQLMASLERRNASRQRAPTAPFTAAAQSRQTTGALVAQTAARWGRIFEKIDEHDKQQRNQLAPATRPSQLVIRDVYQPTTLLEGRRVEGGSRRIQQIPLVNDQSAVPANPRPGSVEPLLDLTDLTLTDRSQGGISTSSTVSSTLPSTDTAHDSDDVGTTIGDEALGHQITPHLLAQVGAHSPISGARPIKNSSDGTQQLTPALVQRQSQDQEKRKKKKQGDEEEEWLIEL</sequence>
<evidence type="ECO:0000259" key="3">
    <source>
        <dbReference type="Pfam" id="PF13086"/>
    </source>
</evidence>
<evidence type="ECO:0000256" key="1">
    <source>
        <dbReference type="ARBA" id="ARBA00022806"/>
    </source>
</evidence>
<dbReference type="Pfam" id="PF25396">
    <property type="entry name" value="ZNFX1"/>
    <property type="match status" value="1"/>
</dbReference>
<dbReference type="GO" id="GO:0031048">
    <property type="term" value="P:regulatory ncRNA-mediated heterochromatin formation"/>
    <property type="evidence" value="ECO:0007669"/>
    <property type="project" value="TreeGrafter"/>
</dbReference>
<dbReference type="Pfam" id="PF13086">
    <property type="entry name" value="AAA_11"/>
    <property type="match status" value="2"/>
</dbReference>
<reference evidence="6" key="1">
    <citation type="journal article" date="2023" name="Mol. Phylogenet. Evol.">
        <title>Genome-scale phylogeny and comparative genomics of the fungal order Sordariales.</title>
        <authorList>
            <person name="Hensen N."/>
            <person name="Bonometti L."/>
            <person name="Westerberg I."/>
            <person name="Brannstrom I.O."/>
            <person name="Guillou S."/>
            <person name="Cros-Aarteil S."/>
            <person name="Calhoun S."/>
            <person name="Haridas S."/>
            <person name="Kuo A."/>
            <person name="Mondo S."/>
            <person name="Pangilinan J."/>
            <person name="Riley R."/>
            <person name="LaButti K."/>
            <person name="Andreopoulos B."/>
            <person name="Lipzen A."/>
            <person name="Chen C."/>
            <person name="Yan M."/>
            <person name="Daum C."/>
            <person name="Ng V."/>
            <person name="Clum A."/>
            <person name="Steindorff A."/>
            <person name="Ohm R.A."/>
            <person name="Martin F."/>
            <person name="Silar P."/>
            <person name="Natvig D.O."/>
            <person name="Lalanne C."/>
            <person name="Gautier V."/>
            <person name="Ament-Velasquez S.L."/>
            <person name="Kruys A."/>
            <person name="Hutchinson M.I."/>
            <person name="Powell A.J."/>
            <person name="Barry K."/>
            <person name="Miller A.N."/>
            <person name="Grigoriev I.V."/>
            <person name="Debuchy R."/>
            <person name="Gladieux P."/>
            <person name="Hiltunen Thoren M."/>
            <person name="Johannesson H."/>
        </authorList>
    </citation>
    <scope>NUCLEOTIDE SEQUENCE</scope>
    <source>
        <strain evidence="6">CBS 532.94</strain>
    </source>
</reference>
<dbReference type="InterPro" id="IPR027417">
    <property type="entry name" value="P-loop_NTPase"/>
</dbReference>
<feature type="region of interest" description="Disordered" evidence="2">
    <location>
        <begin position="1166"/>
        <end position="1214"/>
    </location>
</feature>
<dbReference type="InterPro" id="IPR041677">
    <property type="entry name" value="DNA2/NAM7_AAA_11"/>
</dbReference>
<dbReference type="GO" id="GO:0004386">
    <property type="term" value="F:helicase activity"/>
    <property type="evidence" value="ECO:0007669"/>
    <property type="project" value="InterPro"/>
</dbReference>
<protein>
    <submittedName>
        <fullName evidence="6">P-loop containing nucleoside triphosphate hydrolase protein</fullName>
    </submittedName>
</protein>
<feature type="compositionally biased region" description="Polar residues" evidence="2">
    <location>
        <begin position="1174"/>
        <end position="1192"/>
    </location>
</feature>
<dbReference type="Pfam" id="PF13087">
    <property type="entry name" value="AAA_12"/>
    <property type="match status" value="1"/>
</dbReference>
<feature type="domain" description="ZNFX1" evidence="5">
    <location>
        <begin position="94"/>
        <end position="200"/>
    </location>
</feature>
<feature type="domain" description="DNA2/NAM7 helicase helicase" evidence="3">
    <location>
        <begin position="609"/>
        <end position="670"/>
    </location>
</feature>
<organism evidence="6 7">
    <name type="scientific">Achaetomium macrosporum</name>
    <dbReference type="NCBI Taxonomy" id="79813"/>
    <lineage>
        <taxon>Eukaryota</taxon>
        <taxon>Fungi</taxon>
        <taxon>Dikarya</taxon>
        <taxon>Ascomycota</taxon>
        <taxon>Pezizomycotina</taxon>
        <taxon>Sordariomycetes</taxon>
        <taxon>Sordariomycetidae</taxon>
        <taxon>Sordariales</taxon>
        <taxon>Chaetomiaceae</taxon>
        <taxon>Achaetomium</taxon>
    </lineage>
</organism>
<feature type="domain" description="DNA2/NAM7 helicase-like C-terminal" evidence="4">
    <location>
        <begin position="684"/>
        <end position="875"/>
    </location>
</feature>
<keyword evidence="1" id="KW-0067">ATP-binding</keyword>
<evidence type="ECO:0000313" key="6">
    <source>
        <dbReference type="EMBL" id="KAK4235347.1"/>
    </source>
</evidence>
<reference evidence="6" key="2">
    <citation type="submission" date="2023-05" db="EMBL/GenBank/DDBJ databases">
        <authorList>
            <consortium name="Lawrence Berkeley National Laboratory"/>
            <person name="Steindorff A."/>
            <person name="Hensen N."/>
            <person name="Bonometti L."/>
            <person name="Westerberg I."/>
            <person name="Brannstrom I.O."/>
            <person name="Guillou S."/>
            <person name="Cros-Aarteil S."/>
            <person name="Calhoun S."/>
            <person name="Haridas S."/>
            <person name="Kuo A."/>
            <person name="Mondo S."/>
            <person name="Pangilinan J."/>
            <person name="Riley R."/>
            <person name="Labutti K."/>
            <person name="Andreopoulos B."/>
            <person name="Lipzen A."/>
            <person name="Chen C."/>
            <person name="Yanf M."/>
            <person name="Daum C."/>
            <person name="Ng V."/>
            <person name="Clum A."/>
            <person name="Ohm R."/>
            <person name="Martin F."/>
            <person name="Silar P."/>
            <person name="Natvig D."/>
            <person name="Lalanne C."/>
            <person name="Gautier V."/>
            <person name="Ament-Velasquez S.L."/>
            <person name="Kruys A."/>
            <person name="Hutchinson M.I."/>
            <person name="Powell A.J."/>
            <person name="Barry K."/>
            <person name="Miller A.N."/>
            <person name="Grigoriev I.V."/>
            <person name="Debuchy R."/>
            <person name="Gladieux P."/>
            <person name="Thoren M.H."/>
            <person name="Johannesson H."/>
        </authorList>
    </citation>
    <scope>NUCLEOTIDE SEQUENCE</scope>
    <source>
        <strain evidence="6">CBS 532.94</strain>
    </source>
</reference>
<dbReference type="GO" id="GO:0016787">
    <property type="term" value="F:hydrolase activity"/>
    <property type="evidence" value="ECO:0007669"/>
    <property type="project" value="UniProtKB-KW"/>
</dbReference>
<feature type="domain" description="DNA2/NAM7 helicase helicase" evidence="3">
    <location>
        <begin position="289"/>
        <end position="381"/>
    </location>
</feature>
<keyword evidence="6" id="KW-0378">Hydrolase</keyword>
<dbReference type="PANTHER" id="PTHR10887">
    <property type="entry name" value="DNA2/NAM7 HELICASE FAMILY"/>
    <property type="match status" value="1"/>
</dbReference>
<dbReference type="EMBL" id="MU860275">
    <property type="protein sequence ID" value="KAK4235347.1"/>
    <property type="molecule type" value="Genomic_DNA"/>
</dbReference>
<evidence type="ECO:0000313" key="7">
    <source>
        <dbReference type="Proteomes" id="UP001303760"/>
    </source>
</evidence>
<evidence type="ECO:0000259" key="4">
    <source>
        <dbReference type="Pfam" id="PF13087"/>
    </source>
</evidence>
<gene>
    <name evidence="6" type="ORF">C8A03DRAFT_17904</name>
</gene>
<dbReference type="AlphaFoldDB" id="A0AAN7C5E5"/>
<dbReference type="InterPro" id="IPR041679">
    <property type="entry name" value="DNA2/NAM7-like_C"/>
</dbReference>
<dbReference type="Gene3D" id="3.40.50.300">
    <property type="entry name" value="P-loop containing nucleotide triphosphate hydrolases"/>
    <property type="match status" value="3"/>
</dbReference>
<dbReference type="CDD" id="cd18808">
    <property type="entry name" value="SF1_C_Upf1"/>
    <property type="match status" value="1"/>
</dbReference>
<keyword evidence="1" id="KW-0347">Helicase</keyword>
<evidence type="ECO:0000259" key="5">
    <source>
        <dbReference type="Pfam" id="PF25396"/>
    </source>
</evidence>
<name>A0AAN7C5E5_9PEZI</name>
<dbReference type="InterPro" id="IPR057373">
    <property type="entry name" value="ZNFX1"/>
</dbReference>
<accession>A0AAN7C5E5</accession>